<evidence type="ECO:0000259" key="7">
    <source>
        <dbReference type="Pfam" id="PF21981"/>
    </source>
</evidence>
<feature type="domain" description="RecX third three-helical" evidence="7">
    <location>
        <begin position="104"/>
        <end position="144"/>
    </location>
</feature>
<name>A0A5S4ZYB9_9FIRM</name>
<dbReference type="Proteomes" id="UP000323166">
    <property type="component" value="Unassembled WGS sequence"/>
</dbReference>
<evidence type="ECO:0000256" key="5">
    <source>
        <dbReference type="HAMAP-Rule" id="MF_01114"/>
    </source>
</evidence>
<evidence type="ECO:0000256" key="3">
    <source>
        <dbReference type="ARBA" id="ARBA00018111"/>
    </source>
</evidence>
<keyword evidence="10" id="KW-1185">Reference proteome</keyword>
<dbReference type="Pfam" id="PF21982">
    <property type="entry name" value="RecX_HTH1"/>
    <property type="match status" value="1"/>
</dbReference>
<dbReference type="PANTHER" id="PTHR33602:SF1">
    <property type="entry name" value="REGULATORY PROTEIN RECX FAMILY PROTEIN"/>
    <property type="match status" value="1"/>
</dbReference>
<sequence length="158" mass="18212">MSYEKDVQMAKDTCLRLLTYRPRTEYEMRCHLRQRGFGTDVINETIFRLSKVGLINDELFARDWVRWRLNAKPVGREYIRYELRQKGVDNAIIEDTLRDYGDGDELEMALVLARKRAGRCTGLTRRKLAGYLSRRGFSPGVVTTVCNTLADNGGLDIS</sequence>
<dbReference type="Pfam" id="PF02631">
    <property type="entry name" value="RecX_HTH2"/>
    <property type="match status" value="1"/>
</dbReference>
<dbReference type="EMBL" id="VNHM01000001">
    <property type="protein sequence ID" value="TYO97855.1"/>
    <property type="molecule type" value="Genomic_DNA"/>
</dbReference>
<comment type="subcellular location">
    <subcellularLocation>
        <location evidence="1 5">Cytoplasm</location>
    </subcellularLocation>
</comment>
<evidence type="ECO:0000259" key="6">
    <source>
        <dbReference type="Pfam" id="PF02631"/>
    </source>
</evidence>
<dbReference type="PANTHER" id="PTHR33602">
    <property type="entry name" value="REGULATORY PROTEIN RECX FAMILY PROTEIN"/>
    <property type="match status" value="1"/>
</dbReference>
<reference evidence="9 10" key="1">
    <citation type="submission" date="2019-07" db="EMBL/GenBank/DDBJ databases">
        <title>Genomic Encyclopedia of Type Strains, Phase I: the one thousand microbial genomes (KMG-I) project.</title>
        <authorList>
            <person name="Kyrpides N."/>
        </authorList>
    </citation>
    <scope>NUCLEOTIDE SEQUENCE [LARGE SCALE GENOMIC DNA]</scope>
    <source>
        <strain evidence="9 10">DSM 6562</strain>
    </source>
</reference>
<dbReference type="GO" id="GO:0005737">
    <property type="term" value="C:cytoplasm"/>
    <property type="evidence" value="ECO:0007669"/>
    <property type="project" value="UniProtKB-SubCell"/>
</dbReference>
<dbReference type="GO" id="GO:0006282">
    <property type="term" value="P:regulation of DNA repair"/>
    <property type="evidence" value="ECO:0007669"/>
    <property type="project" value="UniProtKB-UniRule"/>
</dbReference>
<dbReference type="InterPro" id="IPR003783">
    <property type="entry name" value="Regulatory_RecX"/>
</dbReference>
<dbReference type="RefSeq" id="WP_166510213.1">
    <property type="nucleotide sequence ID" value="NZ_VNHM01000001.1"/>
</dbReference>
<accession>A0A5S4ZYB9</accession>
<dbReference type="Pfam" id="PF21981">
    <property type="entry name" value="RecX_HTH3"/>
    <property type="match status" value="1"/>
</dbReference>
<protein>
    <recommendedName>
        <fullName evidence="3 5">Regulatory protein RecX</fullName>
    </recommendedName>
</protein>
<feature type="domain" description="RecX first three-helical" evidence="8">
    <location>
        <begin position="10"/>
        <end position="49"/>
    </location>
</feature>
<dbReference type="InterPro" id="IPR053924">
    <property type="entry name" value="RecX_HTH_2nd"/>
</dbReference>
<evidence type="ECO:0000256" key="1">
    <source>
        <dbReference type="ARBA" id="ARBA00004496"/>
    </source>
</evidence>
<evidence type="ECO:0000313" key="9">
    <source>
        <dbReference type="EMBL" id="TYO97855.1"/>
    </source>
</evidence>
<gene>
    <name evidence="5" type="primary">recX</name>
    <name evidence="9" type="ORF">LX24_00139</name>
</gene>
<comment type="caution">
    <text evidence="9">The sequence shown here is derived from an EMBL/GenBank/DDBJ whole genome shotgun (WGS) entry which is preliminary data.</text>
</comment>
<dbReference type="HAMAP" id="MF_01114">
    <property type="entry name" value="RecX"/>
    <property type="match status" value="1"/>
</dbReference>
<feature type="domain" description="RecX second three-helical" evidence="6">
    <location>
        <begin position="56"/>
        <end position="97"/>
    </location>
</feature>
<evidence type="ECO:0000313" key="10">
    <source>
        <dbReference type="Proteomes" id="UP000323166"/>
    </source>
</evidence>
<keyword evidence="4 5" id="KW-0963">Cytoplasm</keyword>
<proteinExistence type="inferred from homology"/>
<comment type="similarity">
    <text evidence="2 5">Belongs to the RecX family.</text>
</comment>
<dbReference type="InterPro" id="IPR036388">
    <property type="entry name" value="WH-like_DNA-bd_sf"/>
</dbReference>
<dbReference type="AlphaFoldDB" id="A0A5S4ZYB9"/>
<evidence type="ECO:0000259" key="8">
    <source>
        <dbReference type="Pfam" id="PF21982"/>
    </source>
</evidence>
<dbReference type="InterPro" id="IPR053925">
    <property type="entry name" value="RecX_HTH_3rd"/>
</dbReference>
<organism evidence="9 10">
    <name type="scientific">Desulfallas thermosapovorans DSM 6562</name>
    <dbReference type="NCBI Taxonomy" id="1121431"/>
    <lineage>
        <taxon>Bacteria</taxon>
        <taxon>Bacillati</taxon>
        <taxon>Bacillota</taxon>
        <taxon>Clostridia</taxon>
        <taxon>Eubacteriales</taxon>
        <taxon>Desulfallaceae</taxon>
        <taxon>Desulfallas</taxon>
    </lineage>
</organism>
<dbReference type="Gene3D" id="1.10.10.10">
    <property type="entry name" value="Winged helix-like DNA-binding domain superfamily/Winged helix DNA-binding domain"/>
    <property type="match status" value="2"/>
</dbReference>
<comment type="function">
    <text evidence="5">Modulates RecA activity.</text>
</comment>
<dbReference type="InterPro" id="IPR053926">
    <property type="entry name" value="RecX_HTH_1st"/>
</dbReference>
<evidence type="ECO:0000256" key="4">
    <source>
        <dbReference type="ARBA" id="ARBA00022490"/>
    </source>
</evidence>
<evidence type="ECO:0000256" key="2">
    <source>
        <dbReference type="ARBA" id="ARBA00009695"/>
    </source>
</evidence>